<organism evidence="6 7">
    <name type="scientific">Eeniella nana</name>
    <name type="common">Yeast</name>
    <name type="synonym">Brettanomyces nanus</name>
    <dbReference type="NCBI Taxonomy" id="13502"/>
    <lineage>
        <taxon>Eukaryota</taxon>
        <taxon>Fungi</taxon>
        <taxon>Dikarya</taxon>
        <taxon>Ascomycota</taxon>
        <taxon>Saccharomycotina</taxon>
        <taxon>Pichiomycetes</taxon>
        <taxon>Pichiales</taxon>
        <taxon>Pichiaceae</taxon>
        <taxon>Brettanomyces</taxon>
    </lineage>
</organism>
<dbReference type="GeneID" id="62193578"/>
<dbReference type="OrthoDB" id="10263272at2759"/>
<dbReference type="EMBL" id="CP064812">
    <property type="protein sequence ID" value="QPG72874.1"/>
    <property type="molecule type" value="Genomic_DNA"/>
</dbReference>
<comment type="similarity">
    <text evidence="1">Belongs to the WD repeat CDC20/Fizzy family.</text>
</comment>
<dbReference type="InterPro" id="IPR036322">
    <property type="entry name" value="WD40_repeat_dom_sf"/>
</dbReference>
<dbReference type="PANTHER" id="PTHR19918:SF5">
    <property type="entry name" value="MEIOSIS-SPECIFIC APC_C ACTIVATOR PROTEIN AMA1"/>
    <property type="match status" value="1"/>
</dbReference>
<name>A0A875S090_EENNA</name>
<gene>
    <name evidence="6" type="ORF">FOA43_000177</name>
</gene>
<evidence type="ECO:0000259" key="5">
    <source>
        <dbReference type="Pfam" id="PF24807"/>
    </source>
</evidence>
<dbReference type="GO" id="GO:0010997">
    <property type="term" value="F:anaphase-promoting complex binding"/>
    <property type="evidence" value="ECO:0007669"/>
    <property type="project" value="InterPro"/>
</dbReference>
<dbReference type="RefSeq" id="XP_038776439.1">
    <property type="nucleotide sequence ID" value="XM_038920511.1"/>
</dbReference>
<dbReference type="SMART" id="SM00320">
    <property type="entry name" value="WD40"/>
    <property type="match status" value="5"/>
</dbReference>
<evidence type="ECO:0000256" key="4">
    <source>
        <dbReference type="SAM" id="MobiDB-lite"/>
    </source>
</evidence>
<reference evidence="6" key="1">
    <citation type="submission" date="2020-10" db="EMBL/GenBank/DDBJ databases">
        <authorList>
            <person name="Roach M.J.R."/>
        </authorList>
    </citation>
    <scope>NUCLEOTIDE SEQUENCE</scope>
    <source>
        <strain evidence="6">CBS 1945</strain>
    </source>
</reference>
<evidence type="ECO:0000256" key="3">
    <source>
        <dbReference type="ARBA" id="ARBA00022737"/>
    </source>
</evidence>
<feature type="region of interest" description="Disordered" evidence="4">
    <location>
        <begin position="97"/>
        <end position="128"/>
    </location>
</feature>
<evidence type="ECO:0000313" key="7">
    <source>
        <dbReference type="Proteomes" id="UP000662931"/>
    </source>
</evidence>
<sequence length="550" mass="61600">MDHGPSVAPRSFPQHQTELQITGDIIDRFIPEIRNLGERSLHSSCFKLLHEKEKVLDLKSDTSEKRSNARARSAPRSFHIQNGYFLVSPNLHLDITTRTESETSSEDSDSSTDSLLSGSSSTKAKLRRQGDRIAGALGFKRKSRILSFKPFSFGNTHNNKHVSFKMPSVNSDSFVERFARGKSQKRKKEKNESSSAKEISFKVLDAPGLRNDYYSNTVCWSKESDVLAVGLGAFLYIWNEKQGTIPMQRLNSEIVSSVSYSSSGILAVGTKTGRITLYDSGSQKIAVSSILKPSTGISCIKWVNDHSLFYAGDDSGDVALYEFEKNRDLDGVYRYTVVTRMTIRCNQQQVCGIDVNPECTQLAVGSNDNSCTLYRIDDLRKPKKMFTLNHQAAVKAVAFCPWMSNLLSTGGGSKDRCIRFWHTTSGTLVKKFETKGQVTSLIWSRSRKELLATFGFGSPGEKNGLLRVYAYPSLRVVKKVDSNSEMRVLTADLSYDQKYVCAGLSDQSVRIYSIWNSKYDLRIGNYDSGLFESQLIELEEGVNNSFEIIR</sequence>
<keyword evidence="3" id="KW-0677">Repeat</keyword>
<protein>
    <recommendedName>
        <fullName evidence="5">CDC20/Fizzy WD40 domain-containing protein</fullName>
    </recommendedName>
</protein>
<dbReference type="Gene3D" id="2.130.10.10">
    <property type="entry name" value="YVTN repeat-like/Quinoprotein amine dehydrogenase"/>
    <property type="match status" value="1"/>
</dbReference>
<keyword evidence="7" id="KW-1185">Reference proteome</keyword>
<dbReference type="SUPFAM" id="SSF50978">
    <property type="entry name" value="WD40 repeat-like"/>
    <property type="match status" value="1"/>
</dbReference>
<dbReference type="GO" id="GO:0005680">
    <property type="term" value="C:anaphase-promoting complex"/>
    <property type="evidence" value="ECO:0007669"/>
    <property type="project" value="TreeGrafter"/>
</dbReference>
<feature type="compositionally biased region" description="Low complexity" evidence="4">
    <location>
        <begin position="111"/>
        <end position="122"/>
    </location>
</feature>
<keyword evidence="2" id="KW-0853">WD repeat</keyword>
<dbReference type="GO" id="GO:0031145">
    <property type="term" value="P:anaphase-promoting complex-dependent catabolic process"/>
    <property type="evidence" value="ECO:0007669"/>
    <property type="project" value="TreeGrafter"/>
</dbReference>
<dbReference type="AlphaFoldDB" id="A0A875S090"/>
<dbReference type="GO" id="GO:1905786">
    <property type="term" value="P:positive regulation of anaphase-promoting complex-dependent catabolic process"/>
    <property type="evidence" value="ECO:0007669"/>
    <property type="project" value="TreeGrafter"/>
</dbReference>
<evidence type="ECO:0000256" key="2">
    <source>
        <dbReference type="ARBA" id="ARBA00022574"/>
    </source>
</evidence>
<dbReference type="InterPro" id="IPR033010">
    <property type="entry name" value="Cdc20/Fizzy"/>
</dbReference>
<dbReference type="InterPro" id="IPR001680">
    <property type="entry name" value="WD40_rpt"/>
</dbReference>
<dbReference type="GO" id="GO:1990757">
    <property type="term" value="F:ubiquitin ligase activator activity"/>
    <property type="evidence" value="ECO:0007669"/>
    <property type="project" value="TreeGrafter"/>
</dbReference>
<dbReference type="Pfam" id="PF24807">
    <property type="entry name" value="WD40_CDC20-Fz"/>
    <property type="match status" value="1"/>
</dbReference>
<dbReference type="Proteomes" id="UP000662931">
    <property type="component" value="Chromosome 1"/>
</dbReference>
<feature type="domain" description="CDC20/Fizzy WD40" evidence="5">
    <location>
        <begin position="204"/>
        <end position="512"/>
    </location>
</feature>
<dbReference type="KEGG" id="bnn:FOA43_000177"/>
<dbReference type="PANTHER" id="PTHR19918">
    <property type="entry name" value="CELL DIVISION CYCLE 20 CDC20 FIZZY -RELATED"/>
    <property type="match status" value="1"/>
</dbReference>
<dbReference type="InterPro" id="IPR056150">
    <property type="entry name" value="WD40_CDC20-Fz"/>
</dbReference>
<evidence type="ECO:0000313" key="6">
    <source>
        <dbReference type="EMBL" id="QPG72874.1"/>
    </source>
</evidence>
<accession>A0A875S090</accession>
<evidence type="ECO:0000256" key="1">
    <source>
        <dbReference type="ARBA" id="ARBA00006445"/>
    </source>
</evidence>
<proteinExistence type="inferred from homology"/>
<dbReference type="InterPro" id="IPR015943">
    <property type="entry name" value="WD40/YVTN_repeat-like_dom_sf"/>
</dbReference>